<reference evidence="1 2" key="1">
    <citation type="submission" date="2015-04" db="EMBL/GenBank/DDBJ databases">
        <authorList>
            <person name="Syromyatnikov M.Y."/>
            <person name="Popov V.N."/>
        </authorList>
    </citation>
    <scope>NUCLEOTIDE SEQUENCE [LARGE SCALE GENOMIC DNA]</scope>
</reference>
<proteinExistence type="predicted"/>
<sequence length="68" mass="8273">MKLMHKAVNYCFGGKLKMLRKHIKSFSYQRQQEAWQRITKALHSLTLLTLNSQTILHYHRYAIYLRQH</sequence>
<evidence type="ECO:0000313" key="1">
    <source>
        <dbReference type="EMBL" id="CRK93221.1"/>
    </source>
</evidence>
<accession>A0A1J1HYW6</accession>
<keyword evidence="2" id="KW-1185">Reference proteome</keyword>
<organism evidence="1 2">
    <name type="scientific">Clunio marinus</name>
    <dbReference type="NCBI Taxonomy" id="568069"/>
    <lineage>
        <taxon>Eukaryota</taxon>
        <taxon>Metazoa</taxon>
        <taxon>Ecdysozoa</taxon>
        <taxon>Arthropoda</taxon>
        <taxon>Hexapoda</taxon>
        <taxon>Insecta</taxon>
        <taxon>Pterygota</taxon>
        <taxon>Neoptera</taxon>
        <taxon>Endopterygota</taxon>
        <taxon>Diptera</taxon>
        <taxon>Nematocera</taxon>
        <taxon>Chironomoidea</taxon>
        <taxon>Chironomidae</taxon>
        <taxon>Clunio</taxon>
    </lineage>
</organism>
<protein>
    <submittedName>
        <fullName evidence="1">CLUMA_CG006765, isoform A</fullName>
    </submittedName>
</protein>
<dbReference type="AlphaFoldDB" id="A0A1J1HYW6"/>
<dbReference type="Proteomes" id="UP000183832">
    <property type="component" value="Unassembled WGS sequence"/>
</dbReference>
<evidence type="ECO:0000313" key="2">
    <source>
        <dbReference type="Proteomes" id="UP000183832"/>
    </source>
</evidence>
<gene>
    <name evidence="1" type="ORF">CLUMA_CG006765</name>
</gene>
<dbReference type="EMBL" id="CVRI01000037">
    <property type="protein sequence ID" value="CRK93221.1"/>
    <property type="molecule type" value="Genomic_DNA"/>
</dbReference>
<name>A0A1J1HYW6_9DIPT</name>